<name>A0ABU0E3S7_9FIRM</name>
<evidence type="ECO:0000313" key="1">
    <source>
        <dbReference type="EMBL" id="MDQ0361548.1"/>
    </source>
</evidence>
<evidence type="ECO:0000313" key="2">
    <source>
        <dbReference type="Proteomes" id="UP001230220"/>
    </source>
</evidence>
<organism evidence="1 2">
    <name type="scientific">Breznakia pachnodae</name>
    <dbReference type="NCBI Taxonomy" id="265178"/>
    <lineage>
        <taxon>Bacteria</taxon>
        <taxon>Bacillati</taxon>
        <taxon>Bacillota</taxon>
        <taxon>Erysipelotrichia</taxon>
        <taxon>Erysipelotrichales</taxon>
        <taxon>Erysipelotrichaceae</taxon>
        <taxon>Breznakia</taxon>
    </lineage>
</organism>
<accession>A0ABU0E3S7</accession>
<keyword evidence="2" id="KW-1185">Reference proteome</keyword>
<dbReference type="Proteomes" id="UP001230220">
    <property type="component" value="Unassembled WGS sequence"/>
</dbReference>
<proteinExistence type="predicted"/>
<gene>
    <name evidence="1" type="ORF">J2S15_002298</name>
</gene>
<dbReference type="EMBL" id="JAUSUR010000004">
    <property type="protein sequence ID" value="MDQ0361548.1"/>
    <property type="molecule type" value="Genomic_DNA"/>
</dbReference>
<comment type="caution">
    <text evidence="1">The sequence shown here is derived from an EMBL/GenBank/DDBJ whole genome shotgun (WGS) entry which is preliminary data.</text>
</comment>
<dbReference type="RefSeq" id="WP_307408377.1">
    <property type="nucleotide sequence ID" value="NZ_JAUSUR010000004.1"/>
</dbReference>
<sequence>MFLTEKNLKDLFWKYYNQKGRAIKHQFECEIREGCSDLVTIEKYQDNFQINAFEFKLTDIKKVFLQAEENMKYVHKSWIVIPIEKKELILNKYFGYLKEKKYIGVIGVEEGGRWSIIHQPYFKKDLIMNQAIVNLMMKGY</sequence>
<reference evidence="1 2" key="1">
    <citation type="submission" date="2023-07" db="EMBL/GenBank/DDBJ databases">
        <title>Genomic Encyclopedia of Type Strains, Phase IV (KMG-IV): sequencing the most valuable type-strain genomes for metagenomic binning, comparative biology and taxonomic classification.</title>
        <authorList>
            <person name="Goeker M."/>
        </authorList>
    </citation>
    <scope>NUCLEOTIDE SEQUENCE [LARGE SCALE GENOMIC DNA]</scope>
    <source>
        <strain evidence="1 2">DSM 16784</strain>
    </source>
</reference>
<protein>
    <submittedName>
        <fullName evidence="1">Uncharacterized protein</fullName>
    </submittedName>
</protein>